<name>A0ACC0KB64_CHOFU</name>
<protein>
    <submittedName>
        <fullName evidence="1">Uncharacterized protein</fullName>
    </submittedName>
</protein>
<evidence type="ECO:0000313" key="2">
    <source>
        <dbReference type="Proteomes" id="UP001064048"/>
    </source>
</evidence>
<proteinExistence type="predicted"/>
<accession>A0ACC0KB64</accession>
<dbReference type="Proteomes" id="UP001064048">
    <property type="component" value="Chromosome 29"/>
</dbReference>
<gene>
    <name evidence="1" type="ORF">MSG28_015565</name>
</gene>
<sequence length="85" mass="10156">MENRKKYKKETQQITMLPCKTSLRIRNEVLNNFYVLVKVAITVTSLSLFVVSRNSINARRLENMKARERMRRSNEGEYPDSYRKL</sequence>
<comment type="caution">
    <text evidence="1">The sequence shown here is derived from an EMBL/GenBank/DDBJ whole genome shotgun (WGS) entry which is preliminary data.</text>
</comment>
<keyword evidence="2" id="KW-1185">Reference proteome</keyword>
<reference evidence="1 2" key="1">
    <citation type="journal article" date="2022" name="Genome Biol. Evol.">
        <title>The Spruce Budworm Genome: Reconstructing the Evolutionary History of Antifreeze Proteins.</title>
        <authorList>
            <person name="Beliveau C."/>
            <person name="Gagne P."/>
            <person name="Picq S."/>
            <person name="Vernygora O."/>
            <person name="Keeling C.I."/>
            <person name="Pinkney K."/>
            <person name="Doucet D."/>
            <person name="Wen F."/>
            <person name="Johnston J.S."/>
            <person name="Maaroufi H."/>
            <person name="Boyle B."/>
            <person name="Laroche J."/>
            <person name="Dewar K."/>
            <person name="Juretic N."/>
            <person name="Blackburn G."/>
            <person name="Nisole A."/>
            <person name="Brunet B."/>
            <person name="Brandao M."/>
            <person name="Lumley L."/>
            <person name="Duan J."/>
            <person name="Quan G."/>
            <person name="Lucarotti C.J."/>
            <person name="Roe A.D."/>
            <person name="Sperling F.A.H."/>
            <person name="Levesque R.C."/>
            <person name="Cusson M."/>
        </authorList>
    </citation>
    <scope>NUCLEOTIDE SEQUENCE [LARGE SCALE GENOMIC DNA]</scope>
    <source>
        <strain evidence="1">Glfc:IPQL:Cfum</strain>
    </source>
</reference>
<dbReference type="EMBL" id="CM046129">
    <property type="protein sequence ID" value="KAI8433538.1"/>
    <property type="molecule type" value="Genomic_DNA"/>
</dbReference>
<evidence type="ECO:0000313" key="1">
    <source>
        <dbReference type="EMBL" id="KAI8433538.1"/>
    </source>
</evidence>
<organism evidence="1 2">
    <name type="scientific">Choristoneura fumiferana</name>
    <name type="common">Spruce budworm moth</name>
    <name type="synonym">Archips fumiferana</name>
    <dbReference type="NCBI Taxonomy" id="7141"/>
    <lineage>
        <taxon>Eukaryota</taxon>
        <taxon>Metazoa</taxon>
        <taxon>Ecdysozoa</taxon>
        <taxon>Arthropoda</taxon>
        <taxon>Hexapoda</taxon>
        <taxon>Insecta</taxon>
        <taxon>Pterygota</taxon>
        <taxon>Neoptera</taxon>
        <taxon>Endopterygota</taxon>
        <taxon>Lepidoptera</taxon>
        <taxon>Glossata</taxon>
        <taxon>Ditrysia</taxon>
        <taxon>Tortricoidea</taxon>
        <taxon>Tortricidae</taxon>
        <taxon>Tortricinae</taxon>
        <taxon>Choristoneura</taxon>
    </lineage>
</organism>